<dbReference type="OrthoDB" id="159299at2759"/>
<name>A0A9Q1Q3X4_9CARY</name>
<reference evidence="5" key="1">
    <citation type="submission" date="2022-04" db="EMBL/GenBank/DDBJ databases">
        <title>Carnegiea gigantea Genome sequencing and assembly v2.</title>
        <authorList>
            <person name="Copetti D."/>
            <person name="Sanderson M.J."/>
            <person name="Burquez A."/>
            <person name="Wojciechowski M.F."/>
        </authorList>
    </citation>
    <scope>NUCLEOTIDE SEQUENCE</scope>
    <source>
        <strain evidence="5">SGP5-SGP5p</strain>
        <tissue evidence="5">Aerial part</tissue>
    </source>
</reference>
<evidence type="ECO:0008006" key="7">
    <source>
        <dbReference type="Google" id="ProtNLM"/>
    </source>
</evidence>
<dbReference type="GO" id="GO:0005744">
    <property type="term" value="C:TIM23 mitochondrial import inner membrane translocase complex"/>
    <property type="evidence" value="ECO:0007669"/>
    <property type="project" value="TreeGrafter"/>
</dbReference>
<evidence type="ECO:0000256" key="4">
    <source>
        <dbReference type="ARBA" id="ARBA00023136"/>
    </source>
</evidence>
<evidence type="ECO:0000256" key="3">
    <source>
        <dbReference type="ARBA" id="ARBA00022989"/>
    </source>
</evidence>
<comment type="subcellular location">
    <subcellularLocation>
        <location evidence="1">Membrane</location>
        <topology evidence="1">Multi-pass membrane protein</topology>
    </subcellularLocation>
</comment>
<comment type="caution">
    <text evidence="5">The sequence shown here is derived from an EMBL/GenBank/DDBJ whole genome shotgun (WGS) entry which is preliminary data.</text>
</comment>
<dbReference type="PANTHER" id="PTHR15371">
    <property type="entry name" value="TIM23"/>
    <property type="match status" value="1"/>
</dbReference>
<proteinExistence type="predicted"/>
<evidence type="ECO:0000313" key="5">
    <source>
        <dbReference type="EMBL" id="KAJ8428877.1"/>
    </source>
</evidence>
<dbReference type="PANTHER" id="PTHR15371:SF0">
    <property type="entry name" value="SD19278P"/>
    <property type="match status" value="1"/>
</dbReference>
<dbReference type="GO" id="GO:0008320">
    <property type="term" value="F:protein transmembrane transporter activity"/>
    <property type="evidence" value="ECO:0007669"/>
    <property type="project" value="TreeGrafter"/>
</dbReference>
<dbReference type="Pfam" id="PF02466">
    <property type="entry name" value="Tim17"/>
    <property type="match status" value="1"/>
</dbReference>
<evidence type="ECO:0000313" key="6">
    <source>
        <dbReference type="Proteomes" id="UP001153076"/>
    </source>
</evidence>
<dbReference type="AlphaFoldDB" id="A0A9Q1Q3X4"/>
<accession>A0A9Q1Q3X4</accession>
<evidence type="ECO:0000256" key="1">
    <source>
        <dbReference type="ARBA" id="ARBA00004141"/>
    </source>
</evidence>
<dbReference type="EMBL" id="JAKOGI010000960">
    <property type="protein sequence ID" value="KAJ8428877.1"/>
    <property type="molecule type" value="Genomic_DNA"/>
</dbReference>
<keyword evidence="6" id="KW-1185">Reference proteome</keyword>
<sequence length="196" mass="20932">MAFNHPNNQSNDEKNRSNQQRLYNPYQDLQIPVQKLYELPTQPEYLFQEESVRQRRSWGENLTYYTGCGYLAGATTGAAKGFVEGVRASEPGDTLKLRVNRVLNASGLNGRQWGNRAGVIGLMYAGIESGIVAVRDTDDVLNSVAAGLATGAIYKAASGPRAAAVAGAIGGLAVGLAVAMKQALKRYVPGGKVTKV</sequence>
<keyword evidence="4" id="KW-0472">Membrane</keyword>
<keyword evidence="3" id="KW-1133">Transmembrane helix</keyword>
<gene>
    <name evidence="5" type="ORF">Cgig2_021044</name>
</gene>
<dbReference type="Proteomes" id="UP001153076">
    <property type="component" value="Unassembled WGS sequence"/>
</dbReference>
<protein>
    <recommendedName>
        <fullName evidence="7">Mitochondrial import inner membrane translocase subunit TIM23</fullName>
    </recommendedName>
</protein>
<keyword evidence="2" id="KW-0812">Transmembrane</keyword>
<evidence type="ECO:0000256" key="2">
    <source>
        <dbReference type="ARBA" id="ARBA00022692"/>
    </source>
</evidence>
<dbReference type="GO" id="GO:0030150">
    <property type="term" value="P:protein import into mitochondrial matrix"/>
    <property type="evidence" value="ECO:0007669"/>
    <property type="project" value="TreeGrafter"/>
</dbReference>
<dbReference type="InterPro" id="IPR045238">
    <property type="entry name" value="Tim23-like"/>
</dbReference>
<organism evidence="5 6">
    <name type="scientific">Carnegiea gigantea</name>
    <dbReference type="NCBI Taxonomy" id="171969"/>
    <lineage>
        <taxon>Eukaryota</taxon>
        <taxon>Viridiplantae</taxon>
        <taxon>Streptophyta</taxon>
        <taxon>Embryophyta</taxon>
        <taxon>Tracheophyta</taxon>
        <taxon>Spermatophyta</taxon>
        <taxon>Magnoliopsida</taxon>
        <taxon>eudicotyledons</taxon>
        <taxon>Gunneridae</taxon>
        <taxon>Pentapetalae</taxon>
        <taxon>Caryophyllales</taxon>
        <taxon>Cactineae</taxon>
        <taxon>Cactaceae</taxon>
        <taxon>Cactoideae</taxon>
        <taxon>Echinocereeae</taxon>
        <taxon>Carnegiea</taxon>
    </lineage>
</organism>